<dbReference type="Gene3D" id="3.40.50.1010">
    <property type="entry name" value="5'-nuclease"/>
    <property type="match status" value="1"/>
</dbReference>
<dbReference type="SUPFAM" id="SSF88723">
    <property type="entry name" value="PIN domain-like"/>
    <property type="match status" value="1"/>
</dbReference>
<evidence type="ECO:0000313" key="11">
    <source>
        <dbReference type="Proteomes" id="UP001432180"/>
    </source>
</evidence>
<comment type="similarity">
    <text evidence="7 8">Belongs to the PINc/VapC protein family.</text>
</comment>
<comment type="function">
    <text evidence="8">Toxic component of a toxin-antitoxin (TA) system. An RNase.</text>
</comment>
<keyword evidence="4 8" id="KW-0479">Metal-binding</keyword>
<dbReference type="CDD" id="cd18741">
    <property type="entry name" value="PIN_VapC4-5_FitB-like"/>
    <property type="match status" value="1"/>
</dbReference>
<dbReference type="GO" id="GO:0016787">
    <property type="term" value="F:hydrolase activity"/>
    <property type="evidence" value="ECO:0007669"/>
    <property type="project" value="UniProtKB-KW"/>
</dbReference>
<dbReference type="PANTHER" id="PTHR33653">
    <property type="entry name" value="RIBONUCLEASE VAPC2"/>
    <property type="match status" value="1"/>
</dbReference>
<dbReference type="InterPro" id="IPR029060">
    <property type="entry name" value="PIN-like_dom_sf"/>
</dbReference>
<keyword evidence="11" id="KW-1185">Reference proteome</keyword>
<evidence type="ECO:0000313" key="10">
    <source>
        <dbReference type="EMBL" id="WPL16820.1"/>
    </source>
</evidence>
<sequence>MLIDTDVLIWYMRGDPTAYQRIEALQPKIQLSAVTQMELLQGMRDKAELRAFEATTRRWQARLIPISESISDRAVRLVRDYALSHGMRLGDALIAATALALNEPLLTANDKHYRMINGLSLQHFRASSNEQREHPSDIHPK</sequence>
<gene>
    <name evidence="8" type="primary">vapC</name>
    <name evidence="10" type="ORF">Thiowin_01794</name>
</gene>
<reference evidence="10 11" key="1">
    <citation type="journal article" date="2023" name="Microorganisms">
        <title>Thiorhodovibrio frisius and Trv. litoralis spp. nov., Two Novel Members from a Clade of Fastidious Purple Sulfur Bacteria That Exhibit Unique Red-Shifted Light-Harvesting Capabilities.</title>
        <authorList>
            <person name="Methner A."/>
            <person name="Kuzyk S.B."/>
            <person name="Petersen J."/>
            <person name="Bauer S."/>
            <person name="Brinkmann H."/>
            <person name="Sichau K."/>
            <person name="Wanner G."/>
            <person name="Wolf J."/>
            <person name="Neumann-Schaal M."/>
            <person name="Henke P."/>
            <person name="Tank M."/>
            <person name="Sproer C."/>
            <person name="Bunk B."/>
            <person name="Overmann J."/>
        </authorList>
    </citation>
    <scope>NUCLEOTIDE SEQUENCE [LARGE SCALE GENOMIC DNA]</scope>
    <source>
        <strain evidence="10 11">DSM 6702</strain>
    </source>
</reference>
<dbReference type="InterPro" id="IPR022907">
    <property type="entry name" value="VapC_family"/>
</dbReference>
<evidence type="ECO:0000256" key="3">
    <source>
        <dbReference type="ARBA" id="ARBA00022722"/>
    </source>
</evidence>
<keyword evidence="6 8" id="KW-0460">Magnesium</keyword>
<dbReference type="PANTHER" id="PTHR33653:SF1">
    <property type="entry name" value="RIBONUCLEASE VAPC2"/>
    <property type="match status" value="1"/>
</dbReference>
<accession>A0ABZ0S766</accession>
<keyword evidence="5 8" id="KW-0378">Hydrolase</keyword>
<keyword evidence="8" id="KW-0800">Toxin</keyword>
<organism evidence="10 11">
    <name type="scientific">Thiorhodovibrio winogradskyi</name>
    <dbReference type="NCBI Taxonomy" id="77007"/>
    <lineage>
        <taxon>Bacteria</taxon>
        <taxon>Pseudomonadati</taxon>
        <taxon>Pseudomonadota</taxon>
        <taxon>Gammaproteobacteria</taxon>
        <taxon>Chromatiales</taxon>
        <taxon>Chromatiaceae</taxon>
        <taxon>Thiorhodovibrio</taxon>
    </lineage>
</organism>
<feature type="binding site" evidence="8">
    <location>
        <position position="4"/>
    </location>
    <ligand>
        <name>Mg(2+)</name>
        <dbReference type="ChEBI" id="CHEBI:18420"/>
    </ligand>
</feature>
<evidence type="ECO:0000259" key="9">
    <source>
        <dbReference type="Pfam" id="PF01850"/>
    </source>
</evidence>
<name>A0ABZ0S766_9GAMM</name>
<dbReference type="HAMAP" id="MF_00265">
    <property type="entry name" value="VapC_Nob1"/>
    <property type="match status" value="1"/>
</dbReference>
<proteinExistence type="inferred from homology"/>
<keyword evidence="3 8" id="KW-0540">Nuclease</keyword>
<evidence type="ECO:0000256" key="4">
    <source>
        <dbReference type="ARBA" id="ARBA00022723"/>
    </source>
</evidence>
<dbReference type="Proteomes" id="UP001432180">
    <property type="component" value="Chromosome"/>
</dbReference>
<dbReference type="EMBL" id="CP121472">
    <property type="protein sequence ID" value="WPL16820.1"/>
    <property type="molecule type" value="Genomic_DNA"/>
</dbReference>
<evidence type="ECO:0000256" key="6">
    <source>
        <dbReference type="ARBA" id="ARBA00022842"/>
    </source>
</evidence>
<protein>
    <recommendedName>
        <fullName evidence="8">Ribonuclease VapC</fullName>
        <shortName evidence="8">RNase VapC</shortName>
        <ecNumber evidence="8">3.1.-.-</ecNumber>
    </recommendedName>
    <alternativeName>
        <fullName evidence="8">Toxin VapC</fullName>
    </alternativeName>
</protein>
<dbReference type="Pfam" id="PF01850">
    <property type="entry name" value="PIN"/>
    <property type="match status" value="1"/>
</dbReference>
<feature type="binding site" evidence="8">
    <location>
        <position position="91"/>
    </location>
    <ligand>
        <name>Mg(2+)</name>
        <dbReference type="ChEBI" id="CHEBI:18420"/>
    </ligand>
</feature>
<dbReference type="EC" id="3.1.-.-" evidence="8"/>
<evidence type="ECO:0000256" key="1">
    <source>
        <dbReference type="ARBA" id="ARBA00001946"/>
    </source>
</evidence>
<evidence type="ECO:0000256" key="7">
    <source>
        <dbReference type="ARBA" id="ARBA00038093"/>
    </source>
</evidence>
<evidence type="ECO:0000256" key="8">
    <source>
        <dbReference type="HAMAP-Rule" id="MF_00265"/>
    </source>
</evidence>
<dbReference type="InterPro" id="IPR002716">
    <property type="entry name" value="PIN_dom"/>
</dbReference>
<evidence type="ECO:0000256" key="2">
    <source>
        <dbReference type="ARBA" id="ARBA00022649"/>
    </source>
</evidence>
<keyword evidence="2 8" id="KW-1277">Toxin-antitoxin system</keyword>
<dbReference type="InterPro" id="IPR050556">
    <property type="entry name" value="Type_II_TA_system_RNase"/>
</dbReference>
<dbReference type="RefSeq" id="WP_328987353.1">
    <property type="nucleotide sequence ID" value="NZ_CP121472.1"/>
</dbReference>
<feature type="domain" description="PIN" evidence="9">
    <location>
        <begin position="1"/>
        <end position="114"/>
    </location>
</feature>
<comment type="cofactor">
    <cofactor evidence="1 8">
        <name>Mg(2+)</name>
        <dbReference type="ChEBI" id="CHEBI:18420"/>
    </cofactor>
</comment>
<evidence type="ECO:0000256" key="5">
    <source>
        <dbReference type="ARBA" id="ARBA00022801"/>
    </source>
</evidence>